<evidence type="ECO:0000313" key="5">
    <source>
        <dbReference type="EMBL" id="TCN70130.1"/>
    </source>
</evidence>
<evidence type="ECO:0000313" key="6">
    <source>
        <dbReference type="Proteomes" id="UP000294830"/>
    </source>
</evidence>
<dbReference type="Pfam" id="PF01381">
    <property type="entry name" value="HTH_3"/>
    <property type="match status" value="1"/>
</dbReference>
<proteinExistence type="predicted"/>
<evidence type="ECO:0000256" key="2">
    <source>
        <dbReference type="ARBA" id="ARBA00023125"/>
    </source>
</evidence>
<comment type="caution">
    <text evidence="5">The sequence shown here is derived from an EMBL/GenBank/DDBJ whole genome shotgun (WGS) entry which is preliminary data.</text>
</comment>
<dbReference type="SMART" id="SM00530">
    <property type="entry name" value="HTH_XRE"/>
    <property type="match status" value="1"/>
</dbReference>
<dbReference type="AlphaFoldDB" id="A0A4V2RQ43"/>
<dbReference type="Gene3D" id="2.10.109.10">
    <property type="entry name" value="Umud Fragment, subunit A"/>
    <property type="match status" value="1"/>
</dbReference>
<dbReference type="Proteomes" id="UP000294830">
    <property type="component" value="Unassembled WGS sequence"/>
</dbReference>
<protein>
    <submittedName>
        <fullName evidence="5">Peptidase S24-like protein</fullName>
    </submittedName>
</protein>
<dbReference type="GO" id="GO:0003677">
    <property type="term" value="F:DNA binding"/>
    <property type="evidence" value="ECO:0007669"/>
    <property type="project" value="UniProtKB-KW"/>
</dbReference>
<evidence type="ECO:0000259" key="4">
    <source>
        <dbReference type="PROSITE" id="PS50943"/>
    </source>
</evidence>
<gene>
    <name evidence="5" type="ORF">CLV25_10485</name>
</gene>
<dbReference type="RefSeq" id="WP_131838689.1">
    <property type="nucleotide sequence ID" value="NZ_SLWB01000004.1"/>
</dbReference>
<feature type="domain" description="HTH cro/C1-type" evidence="4">
    <location>
        <begin position="11"/>
        <end position="65"/>
    </location>
</feature>
<dbReference type="InterPro" id="IPR036286">
    <property type="entry name" value="LexA/Signal_pep-like_sf"/>
</dbReference>
<dbReference type="InterPro" id="IPR010982">
    <property type="entry name" value="Lambda_DNA-bd_dom_sf"/>
</dbReference>
<dbReference type="InterPro" id="IPR015927">
    <property type="entry name" value="Peptidase_S24_S26A/B/C"/>
</dbReference>
<dbReference type="CDD" id="cd06529">
    <property type="entry name" value="S24_LexA-like"/>
    <property type="match status" value="1"/>
</dbReference>
<dbReference type="PANTHER" id="PTHR40661">
    <property type="match status" value="1"/>
</dbReference>
<evidence type="ECO:0000256" key="1">
    <source>
        <dbReference type="ARBA" id="ARBA00023015"/>
    </source>
</evidence>
<dbReference type="InterPro" id="IPR001387">
    <property type="entry name" value="Cro/C1-type_HTH"/>
</dbReference>
<keyword evidence="3" id="KW-0804">Transcription</keyword>
<dbReference type="Gene3D" id="1.10.260.40">
    <property type="entry name" value="lambda repressor-like DNA-binding domains"/>
    <property type="match status" value="1"/>
</dbReference>
<dbReference type="EMBL" id="SLWB01000004">
    <property type="protein sequence ID" value="TCN70130.1"/>
    <property type="molecule type" value="Genomic_DNA"/>
</dbReference>
<dbReference type="OrthoDB" id="3831186at2"/>
<dbReference type="Pfam" id="PF00717">
    <property type="entry name" value="Peptidase_S24"/>
    <property type="match status" value="1"/>
</dbReference>
<dbReference type="InterPro" id="IPR039418">
    <property type="entry name" value="LexA-like"/>
</dbReference>
<dbReference type="PANTHER" id="PTHR40661:SF3">
    <property type="entry name" value="FELS-1 PROPHAGE TRANSCRIPTIONAL REGULATOR"/>
    <property type="match status" value="1"/>
</dbReference>
<evidence type="ECO:0000256" key="3">
    <source>
        <dbReference type="ARBA" id="ARBA00023163"/>
    </source>
</evidence>
<dbReference type="CDD" id="cd00093">
    <property type="entry name" value="HTH_XRE"/>
    <property type="match status" value="1"/>
</dbReference>
<keyword evidence="6" id="KW-1185">Reference proteome</keyword>
<name>A0A4V2RQ43_9BACT</name>
<dbReference type="SUPFAM" id="SSF51306">
    <property type="entry name" value="LexA/Signal peptidase"/>
    <property type="match status" value="1"/>
</dbReference>
<organism evidence="5 6">
    <name type="scientific">Acetobacteroides hydrogenigenes</name>
    <dbReference type="NCBI Taxonomy" id="979970"/>
    <lineage>
        <taxon>Bacteria</taxon>
        <taxon>Pseudomonadati</taxon>
        <taxon>Bacteroidota</taxon>
        <taxon>Bacteroidia</taxon>
        <taxon>Bacteroidales</taxon>
        <taxon>Rikenellaceae</taxon>
        <taxon>Acetobacteroides</taxon>
    </lineage>
</organism>
<keyword evidence="1" id="KW-0805">Transcription regulation</keyword>
<dbReference type="PROSITE" id="PS50943">
    <property type="entry name" value="HTH_CROC1"/>
    <property type="match status" value="1"/>
</dbReference>
<dbReference type="SUPFAM" id="SSF47413">
    <property type="entry name" value="lambda repressor-like DNA-binding domains"/>
    <property type="match status" value="1"/>
</dbReference>
<reference evidence="5 6" key="1">
    <citation type="submission" date="2019-03" db="EMBL/GenBank/DDBJ databases">
        <title>Genomic Encyclopedia of Archaeal and Bacterial Type Strains, Phase II (KMG-II): from individual species to whole genera.</title>
        <authorList>
            <person name="Goeker M."/>
        </authorList>
    </citation>
    <scope>NUCLEOTIDE SEQUENCE [LARGE SCALE GENOMIC DNA]</scope>
    <source>
        <strain evidence="5 6">RL-C</strain>
    </source>
</reference>
<keyword evidence="2" id="KW-0238">DNA-binding</keyword>
<sequence length="270" mass="30348">MKIEECFASNLKYLRKKHNLTQEELAGRIGANRSVIGSYEEGRATPKLGALMQISCLFRIRIDELISVDLSITPEDQLKSFRPKMQGTELRVLTTVVNASNREQVTIVPVQASAGYLDGYADMEYVEQLPSFELPISEMSAERTYRMFQIKGDSMLPIPSGSYIVCEYVENWMNVKDGQAYVVLTETEGVAFKRLYNNIDDDGTFLFVSDNPLYDPYRVGPQDILEVWKAKGVLSFAIDNAISEEMNSLKSQIAKLTADVEKLKSNLPGS</sequence>
<accession>A0A4V2RQ43</accession>